<evidence type="ECO:0000256" key="2">
    <source>
        <dbReference type="ARBA" id="ARBA00022840"/>
    </source>
</evidence>
<dbReference type="Gene3D" id="1.10.510.10">
    <property type="entry name" value="Transferase(Phosphotransferase) domain 1"/>
    <property type="match status" value="1"/>
</dbReference>
<protein>
    <submittedName>
        <fullName evidence="5">Mitogen-activated protein kinase 1, putative</fullName>
    </submittedName>
</protein>
<evidence type="ECO:0000256" key="1">
    <source>
        <dbReference type="ARBA" id="ARBA00022741"/>
    </source>
</evidence>
<dbReference type="Pfam" id="PF00069">
    <property type="entry name" value="Pkinase"/>
    <property type="match status" value="1"/>
</dbReference>
<keyword evidence="1" id="KW-0547">Nucleotide-binding</keyword>
<dbReference type="RefSeq" id="XP_002780399.1">
    <property type="nucleotide sequence ID" value="XM_002780353.1"/>
</dbReference>
<dbReference type="InParanoid" id="C5KTL5"/>
<reference evidence="5 6" key="1">
    <citation type="submission" date="2008-07" db="EMBL/GenBank/DDBJ databases">
        <authorList>
            <person name="El-Sayed N."/>
            <person name="Caler E."/>
            <person name="Inman J."/>
            <person name="Amedeo P."/>
            <person name="Hass B."/>
            <person name="Wortman J."/>
        </authorList>
    </citation>
    <scope>NUCLEOTIDE SEQUENCE [LARGE SCALE GENOMIC DNA]</scope>
    <source>
        <strain evidence="6">ATCC 50983 / TXsc</strain>
    </source>
</reference>
<dbReference type="Gene3D" id="3.30.200.20">
    <property type="entry name" value="Phosphorylase Kinase, domain 1"/>
    <property type="match status" value="1"/>
</dbReference>
<dbReference type="InterPro" id="IPR000719">
    <property type="entry name" value="Prot_kinase_dom"/>
</dbReference>
<dbReference type="SMART" id="SM00220">
    <property type="entry name" value="S_TKc"/>
    <property type="match status" value="1"/>
</dbReference>
<dbReference type="PANTHER" id="PTHR24055">
    <property type="entry name" value="MITOGEN-ACTIVATED PROTEIN KINASE"/>
    <property type="match status" value="1"/>
</dbReference>
<dbReference type="GO" id="GO:0005524">
    <property type="term" value="F:ATP binding"/>
    <property type="evidence" value="ECO:0007669"/>
    <property type="project" value="UniProtKB-KW"/>
</dbReference>
<keyword evidence="5" id="KW-0808">Transferase</keyword>
<dbReference type="AlphaFoldDB" id="C5KTL5"/>
<dbReference type="SUPFAM" id="SSF56112">
    <property type="entry name" value="Protein kinase-like (PK-like)"/>
    <property type="match status" value="1"/>
</dbReference>
<dbReference type="EMBL" id="GG676169">
    <property type="protein sequence ID" value="EER12194.1"/>
    <property type="molecule type" value="Genomic_DNA"/>
</dbReference>
<evidence type="ECO:0000313" key="5">
    <source>
        <dbReference type="EMBL" id="EER12194.1"/>
    </source>
</evidence>
<dbReference type="GO" id="GO:0004672">
    <property type="term" value="F:protein kinase activity"/>
    <property type="evidence" value="ECO:0007669"/>
    <property type="project" value="InterPro"/>
</dbReference>
<organism evidence="6">
    <name type="scientific">Perkinsus marinus (strain ATCC 50983 / TXsc)</name>
    <dbReference type="NCBI Taxonomy" id="423536"/>
    <lineage>
        <taxon>Eukaryota</taxon>
        <taxon>Sar</taxon>
        <taxon>Alveolata</taxon>
        <taxon>Perkinsozoa</taxon>
        <taxon>Perkinsea</taxon>
        <taxon>Perkinsida</taxon>
        <taxon>Perkinsidae</taxon>
        <taxon>Perkinsus</taxon>
    </lineage>
</organism>
<proteinExistence type="predicted"/>
<evidence type="ECO:0000259" key="4">
    <source>
        <dbReference type="PROSITE" id="PS50011"/>
    </source>
</evidence>
<feature type="region of interest" description="Disordered" evidence="3">
    <location>
        <begin position="415"/>
        <end position="463"/>
    </location>
</feature>
<dbReference type="OrthoDB" id="192887at2759"/>
<sequence>MANRPFKPGAMIPCGPADPPVNVLGQSMVLYRSAEGVSFSAPYDLRVFSVLGSGAYGTVVAAEKVVTPPSEGSRSETSEQEDLSAVVAVKKFLNPLSHVVYAKRTLREIRFLRHLRHENIIELESIYVSGASQHDFGDIYVVTDVMDTDLGYIIRSGQPITLAHVKFFLYQILRAVKYIHSAGIIHRDIKPKNILVSKTCDLKICDFGLARLTQEGSKALPGTVGAMTEYVCTRWYRAPEVICCWSKYSYPIDMWSIGCVLAEMFVRRTILKGNSTIDQLEKICTLLGSPDDEEIDKIPNDKARKYLKMRPQRLPKKSLVDTYPEIMKEGGEEAVHMVDSLVQFDPEKRLTVEEAISDPFMEQLHDPNDEPVFESGPVDPQEFAFERRKVDRDMLRSELLKEVFWYHPHLGEAGLGPLRSSYDTPSTGDDFLSQEEQEKEWEHEEALEEDGQVPSLGSNVTLK</sequence>
<dbReference type="PROSITE" id="PS50011">
    <property type="entry name" value="PROTEIN_KINASE_DOM"/>
    <property type="match status" value="1"/>
</dbReference>
<keyword evidence="5" id="KW-0418">Kinase</keyword>
<dbReference type="PROSITE" id="PS00108">
    <property type="entry name" value="PROTEIN_KINASE_ST"/>
    <property type="match status" value="1"/>
</dbReference>
<name>C5KTL5_PERM5</name>
<dbReference type="InterPro" id="IPR050117">
    <property type="entry name" value="MAPK"/>
</dbReference>
<dbReference type="Proteomes" id="UP000007800">
    <property type="component" value="Unassembled WGS sequence"/>
</dbReference>
<dbReference type="GeneID" id="9061271"/>
<evidence type="ECO:0000313" key="6">
    <source>
        <dbReference type="Proteomes" id="UP000007800"/>
    </source>
</evidence>
<dbReference type="OMA" id="IFDIQRP"/>
<evidence type="ECO:0000256" key="3">
    <source>
        <dbReference type="SAM" id="MobiDB-lite"/>
    </source>
</evidence>
<keyword evidence="6" id="KW-1185">Reference proteome</keyword>
<feature type="compositionally biased region" description="Acidic residues" evidence="3">
    <location>
        <begin position="432"/>
        <end position="451"/>
    </location>
</feature>
<dbReference type="InterPro" id="IPR008271">
    <property type="entry name" value="Ser/Thr_kinase_AS"/>
</dbReference>
<dbReference type="FunFam" id="1.10.510.10:FF:000098">
    <property type="entry name" value="Mitogen-activated protein kinase 1"/>
    <property type="match status" value="1"/>
</dbReference>
<keyword evidence="2" id="KW-0067">ATP-binding</keyword>
<dbReference type="InterPro" id="IPR011009">
    <property type="entry name" value="Kinase-like_dom_sf"/>
</dbReference>
<accession>C5KTL5</accession>
<feature type="domain" description="Protein kinase" evidence="4">
    <location>
        <begin position="45"/>
        <end position="361"/>
    </location>
</feature>
<gene>
    <name evidence="5" type="ORF">Pmar_PMAR016594</name>
</gene>
<dbReference type="CDD" id="cd07834">
    <property type="entry name" value="STKc_MAPK"/>
    <property type="match status" value="1"/>
</dbReference>